<dbReference type="Proteomes" id="UP001213623">
    <property type="component" value="Chromosome 5"/>
</dbReference>
<dbReference type="InterPro" id="IPR054585">
    <property type="entry name" value="NDH2-like_C"/>
</dbReference>
<dbReference type="PANTHER" id="PTHR43706:SF50">
    <property type="entry name" value="NADH DEHYDROGENASE (UBIQUINONE)-RELATED"/>
    <property type="match status" value="1"/>
</dbReference>
<dbReference type="GO" id="GO:0003954">
    <property type="term" value="F:NADH dehydrogenase activity"/>
    <property type="evidence" value="ECO:0007669"/>
    <property type="project" value="InterPro"/>
</dbReference>
<evidence type="ECO:0000256" key="8">
    <source>
        <dbReference type="ARBA" id="ARBA00023027"/>
    </source>
</evidence>
<dbReference type="EMBL" id="CP119896">
    <property type="protein sequence ID" value="WFD27888.1"/>
    <property type="molecule type" value="Genomic_DNA"/>
</dbReference>
<comment type="subcellular location">
    <subcellularLocation>
        <location evidence="1">Mitochondrion inner membrane</location>
        <topology evidence="1">Peripheral membrane protein</topology>
        <orientation evidence="1">Intermembrane side</orientation>
    </subcellularLocation>
</comment>
<dbReference type="PROSITE" id="PS50222">
    <property type="entry name" value="EF_HAND_2"/>
    <property type="match status" value="1"/>
</dbReference>
<dbReference type="GO" id="GO:0005743">
    <property type="term" value="C:mitochondrial inner membrane"/>
    <property type="evidence" value="ECO:0007669"/>
    <property type="project" value="UniProtKB-SubCell"/>
</dbReference>
<evidence type="ECO:0000259" key="10">
    <source>
        <dbReference type="PROSITE" id="PS50222"/>
    </source>
</evidence>
<keyword evidence="9" id="KW-0472">Membrane</keyword>
<sequence length="650" mass="72056">MIRLGAMGRVPPLMRVGTLSPKAPRASFRKSAWVRYPLYGIGSLVFSTVTVLGGLLVYDSMTYRHNSMASTEVSPIQSCAVGGPNGRPILSRHSTPTDDRKPKERLVILGGGWGAVSLLKSLDPDAYEVTLVSPTNYFLFTPMLPSVAVGTVGARSVTESLRRLLVRTQGQFVQGAAVNVHSHESLDRSTLQTIDGARGLLEVELISPEWDGSIDVPRKPNEKSLVYVPYDKLVIAVGSVTNNHGATGLENAFRLKTVRDAQRLRKRLLENLEVASLPTTPSEERKRLLSFVVCGGGPTGVELAAEIHDMMHEDVYKNYPPHLEHEAQVHVLQNEAHILNTYSEAISQFAERRFRAENVGVVTNAQVTQIHPDSVSYEEMNPLTGEHVLKSIPSGCTVWSVGVTMNDFTRKLSTTLPNQGHRHALKVDSQLRVLGTEPGTVYAVGDASTMDSNLKEYILQHFDRFDKDKDGHLTLPEFTQLTKVLRRKFPIANEQLKGIRPLFEKCNNSKDQCVGVTEVAEMVADATKNMTSYPPTAQIATQEGKYLARKFNKHASLRARDALPQDAEDVDEAIYKPFVYRSLGSVTYLGNAAAFELPIPGPWKSFFGGLLAMYAWRSVYLSEMVSIRTRALVLGDYIKRTLWGRDVLWL</sequence>
<keyword evidence="9" id="KW-1133">Transmembrane helix</keyword>
<reference evidence="11" key="1">
    <citation type="submission" date="2023-03" db="EMBL/GenBank/DDBJ databases">
        <title>Mating type loci evolution in Malassezia.</title>
        <authorList>
            <person name="Coelho M.A."/>
        </authorList>
    </citation>
    <scope>NUCLEOTIDE SEQUENCE</scope>
    <source>
        <strain evidence="11">CBS 9557</strain>
    </source>
</reference>
<name>A0AAF0ENU1_9BASI</name>
<dbReference type="PROSITE" id="PS00018">
    <property type="entry name" value="EF_HAND_1"/>
    <property type="match status" value="1"/>
</dbReference>
<protein>
    <recommendedName>
        <fullName evidence="10">EF-hand domain-containing protein</fullName>
    </recommendedName>
</protein>
<dbReference type="InterPro" id="IPR018247">
    <property type="entry name" value="EF_Hand_1_Ca_BS"/>
</dbReference>
<organism evidence="11 12">
    <name type="scientific">Malassezia nana</name>
    <dbReference type="NCBI Taxonomy" id="180528"/>
    <lineage>
        <taxon>Eukaryota</taxon>
        <taxon>Fungi</taxon>
        <taxon>Dikarya</taxon>
        <taxon>Basidiomycota</taxon>
        <taxon>Ustilaginomycotina</taxon>
        <taxon>Malasseziomycetes</taxon>
        <taxon>Malasseziales</taxon>
        <taxon>Malasseziaceae</taxon>
        <taxon>Malassezia</taxon>
    </lineage>
</organism>
<dbReference type="Gene3D" id="3.50.50.100">
    <property type="match status" value="2"/>
</dbReference>
<keyword evidence="4" id="KW-0274">FAD</keyword>
<accession>A0AAF0ENU1</accession>
<feature type="transmembrane region" description="Helical" evidence="9">
    <location>
        <begin position="36"/>
        <end position="58"/>
    </location>
</feature>
<evidence type="ECO:0000256" key="7">
    <source>
        <dbReference type="ARBA" id="ARBA00023002"/>
    </source>
</evidence>
<dbReference type="Pfam" id="PF22366">
    <property type="entry name" value="NDH2_C"/>
    <property type="match status" value="1"/>
</dbReference>
<evidence type="ECO:0000256" key="5">
    <source>
        <dbReference type="ARBA" id="ARBA00022837"/>
    </source>
</evidence>
<evidence type="ECO:0000256" key="6">
    <source>
        <dbReference type="ARBA" id="ARBA00022946"/>
    </source>
</evidence>
<dbReference type="InterPro" id="IPR036188">
    <property type="entry name" value="FAD/NAD-bd_sf"/>
</dbReference>
<dbReference type="InterPro" id="IPR023753">
    <property type="entry name" value="FAD/NAD-binding_dom"/>
</dbReference>
<evidence type="ECO:0000313" key="11">
    <source>
        <dbReference type="EMBL" id="WFD27888.1"/>
    </source>
</evidence>
<evidence type="ECO:0000313" key="12">
    <source>
        <dbReference type="Proteomes" id="UP001213623"/>
    </source>
</evidence>
<dbReference type="SUPFAM" id="SSF47473">
    <property type="entry name" value="EF-hand"/>
    <property type="match status" value="1"/>
</dbReference>
<dbReference type="GO" id="GO:0005509">
    <property type="term" value="F:calcium ion binding"/>
    <property type="evidence" value="ECO:0007669"/>
    <property type="project" value="InterPro"/>
</dbReference>
<dbReference type="InterPro" id="IPR002048">
    <property type="entry name" value="EF_hand_dom"/>
</dbReference>
<keyword evidence="3" id="KW-0285">Flavoprotein</keyword>
<evidence type="ECO:0000256" key="1">
    <source>
        <dbReference type="ARBA" id="ARBA00004137"/>
    </source>
</evidence>
<keyword evidence="6" id="KW-0809">Transit peptide</keyword>
<gene>
    <name evidence="11" type="ORF">MNAN1_002896</name>
</gene>
<dbReference type="Pfam" id="PF07992">
    <property type="entry name" value="Pyr_redox_2"/>
    <property type="match status" value="1"/>
</dbReference>
<comment type="similarity">
    <text evidence="2">Belongs to the NADH dehydrogenase family.</text>
</comment>
<evidence type="ECO:0000256" key="3">
    <source>
        <dbReference type="ARBA" id="ARBA00022630"/>
    </source>
</evidence>
<evidence type="ECO:0000256" key="9">
    <source>
        <dbReference type="SAM" id="Phobius"/>
    </source>
</evidence>
<keyword evidence="9" id="KW-0812">Transmembrane</keyword>
<dbReference type="SUPFAM" id="SSF51905">
    <property type="entry name" value="FAD/NAD(P)-binding domain"/>
    <property type="match status" value="2"/>
</dbReference>
<proteinExistence type="inferred from homology"/>
<keyword evidence="7" id="KW-0560">Oxidoreductase</keyword>
<keyword evidence="8" id="KW-0520">NAD</keyword>
<dbReference type="InterPro" id="IPR045024">
    <property type="entry name" value="NDH-2"/>
</dbReference>
<evidence type="ECO:0000256" key="2">
    <source>
        <dbReference type="ARBA" id="ARBA00005272"/>
    </source>
</evidence>
<feature type="domain" description="EF-hand" evidence="10">
    <location>
        <begin position="453"/>
        <end position="488"/>
    </location>
</feature>
<dbReference type="PANTHER" id="PTHR43706">
    <property type="entry name" value="NADH DEHYDROGENASE"/>
    <property type="match status" value="1"/>
</dbReference>
<evidence type="ECO:0000256" key="4">
    <source>
        <dbReference type="ARBA" id="ARBA00022827"/>
    </source>
</evidence>
<dbReference type="InterPro" id="IPR011992">
    <property type="entry name" value="EF-hand-dom_pair"/>
</dbReference>
<keyword evidence="5" id="KW-0106">Calcium</keyword>
<keyword evidence="12" id="KW-1185">Reference proteome</keyword>
<dbReference type="AlphaFoldDB" id="A0AAF0ENU1"/>